<evidence type="ECO:0000256" key="8">
    <source>
        <dbReference type="ARBA" id="ARBA00038436"/>
    </source>
</evidence>
<evidence type="ECO:0000256" key="6">
    <source>
        <dbReference type="ARBA" id="ARBA00022989"/>
    </source>
</evidence>
<dbReference type="GO" id="GO:0022857">
    <property type="term" value="F:transmembrane transporter activity"/>
    <property type="evidence" value="ECO:0007669"/>
    <property type="project" value="TreeGrafter"/>
</dbReference>
<evidence type="ECO:0000256" key="5">
    <source>
        <dbReference type="ARBA" id="ARBA00022692"/>
    </source>
</evidence>
<evidence type="ECO:0000256" key="9">
    <source>
        <dbReference type="SAM" id="Phobius"/>
    </source>
</evidence>
<dbReference type="AlphaFoldDB" id="A0A514LK21"/>
<dbReference type="Pfam" id="PF04290">
    <property type="entry name" value="DctQ"/>
    <property type="match status" value="1"/>
</dbReference>
<keyword evidence="4" id="KW-0997">Cell inner membrane</keyword>
<evidence type="ECO:0000259" key="10">
    <source>
        <dbReference type="Pfam" id="PF04290"/>
    </source>
</evidence>
<keyword evidence="5 9" id="KW-0812">Transmembrane</keyword>
<reference evidence="12" key="1">
    <citation type="submission" date="2019-01" db="EMBL/GenBank/DDBJ databases">
        <title>Genomic analysis of Salicibibacter sp. NKC3-5.</title>
        <authorList>
            <person name="Oh Y.J."/>
        </authorList>
    </citation>
    <scope>NUCLEOTIDE SEQUENCE [LARGE SCALE GENOMIC DNA]</scope>
    <source>
        <strain evidence="12">NKC3-5</strain>
    </source>
</reference>
<comment type="similarity">
    <text evidence="8">Belongs to the TRAP transporter small permease family.</text>
</comment>
<accession>A0A514LK21</accession>
<feature type="domain" description="Tripartite ATP-independent periplasmic transporters DctQ component" evidence="10">
    <location>
        <begin position="25"/>
        <end position="153"/>
    </location>
</feature>
<evidence type="ECO:0000313" key="12">
    <source>
        <dbReference type="Proteomes" id="UP000319756"/>
    </source>
</evidence>
<evidence type="ECO:0000256" key="1">
    <source>
        <dbReference type="ARBA" id="ARBA00004429"/>
    </source>
</evidence>
<dbReference type="PANTHER" id="PTHR35011:SF2">
    <property type="entry name" value="2,3-DIKETO-L-GULONATE TRAP TRANSPORTER SMALL PERMEASE PROTEIN YIAM"/>
    <property type="match status" value="1"/>
</dbReference>
<keyword evidence="2" id="KW-0813">Transport</keyword>
<gene>
    <name evidence="11" type="ORF">EPH95_14300</name>
</gene>
<feature type="transmembrane region" description="Helical" evidence="9">
    <location>
        <begin position="86"/>
        <end position="107"/>
    </location>
</feature>
<keyword evidence="3" id="KW-1003">Cell membrane</keyword>
<dbReference type="PANTHER" id="PTHR35011">
    <property type="entry name" value="2,3-DIKETO-L-GULONATE TRAP TRANSPORTER SMALL PERMEASE PROTEIN YIAM"/>
    <property type="match status" value="1"/>
</dbReference>
<feature type="transmembrane region" description="Helical" evidence="9">
    <location>
        <begin position="14"/>
        <end position="35"/>
    </location>
</feature>
<dbReference type="GO" id="GO:0015740">
    <property type="term" value="P:C4-dicarboxylate transport"/>
    <property type="evidence" value="ECO:0007669"/>
    <property type="project" value="TreeGrafter"/>
</dbReference>
<name>A0A514LK21_9BACI</name>
<keyword evidence="6 9" id="KW-1133">Transmembrane helix</keyword>
<protein>
    <submittedName>
        <fullName evidence="11">TRAP transporter small permease</fullName>
    </submittedName>
</protein>
<dbReference type="GO" id="GO:0005886">
    <property type="term" value="C:plasma membrane"/>
    <property type="evidence" value="ECO:0007669"/>
    <property type="project" value="UniProtKB-SubCell"/>
</dbReference>
<evidence type="ECO:0000256" key="2">
    <source>
        <dbReference type="ARBA" id="ARBA00022448"/>
    </source>
</evidence>
<dbReference type="KEGG" id="sale:EPH95_14300"/>
<feature type="transmembrane region" description="Helical" evidence="9">
    <location>
        <begin position="47"/>
        <end position="65"/>
    </location>
</feature>
<evidence type="ECO:0000256" key="7">
    <source>
        <dbReference type="ARBA" id="ARBA00023136"/>
    </source>
</evidence>
<dbReference type="InterPro" id="IPR007387">
    <property type="entry name" value="TRAP_DctQ"/>
</dbReference>
<dbReference type="EMBL" id="CP035485">
    <property type="protein sequence ID" value="QDI92216.1"/>
    <property type="molecule type" value="Genomic_DNA"/>
</dbReference>
<evidence type="ECO:0000256" key="3">
    <source>
        <dbReference type="ARBA" id="ARBA00022475"/>
    </source>
</evidence>
<dbReference type="InterPro" id="IPR055348">
    <property type="entry name" value="DctQ"/>
</dbReference>
<keyword evidence="12" id="KW-1185">Reference proteome</keyword>
<keyword evidence="7 9" id="KW-0472">Membrane</keyword>
<organism evidence="11 12">
    <name type="scientific">Salicibibacter halophilus</name>
    <dbReference type="NCBI Taxonomy" id="2502791"/>
    <lineage>
        <taxon>Bacteria</taxon>
        <taxon>Bacillati</taxon>
        <taxon>Bacillota</taxon>
        <taxon>Bacilli</taxon>
        <taxon>Bacillales</taxon>
        <taxon>Bacillaceae</taxon>
        <taxon>Salicibibacter</taxon>
    </lineage>
</organism>
<sequence>MTKLNKFLDHLEEYFGVISLIAASGLIFLNVVMRYVFSTSIPWSGEAARYLIIWFIFIGSSFAVRERAHAKVDVLVSYVSPRVQKVLSILASFFAINFCVFLIVSGIQTVQNVAAFSSITPALEIPMYIPYLAIPVGASLMLYRFSQLIVEDMKSDPNNQDVEEDHL</sequence>
<comment type="subcellular location">
    <subcellularLocation>
        <location evidence="1">Cell inner membrane</location>
        <topology evidence="1">Multi-pass membrane protein</topology>
    </subcellularLocation>
</comment>
<dbReference type="OrthoDB" id="9815614at2"/>
<proteinExistence type="inferred from homology"/>
<evidence type="ECO:0000256" key="4">
    <source>
        <dbReference type="ARBA" id="ARBA00022519"/>
    </source>
</evidence>
<feature type="transmembrane region" description="Helical" evidence="9">
    <location>
        <begin position="127"/>
        <end position="145"/>
    </location>
</feature>
<evidence type="ECO:0000313" key="11">
    <source>
        <dbReference type="EMBL" id="QDI92216.1"/>
    </source>
</evidence>
<dbReference type="Proteomes" id="UP000319756">
    <property type="component" value="Chromosome"/>
</dbReference>